<keyword evidence="5" id="KW-1133">Transmembrane helix</keyword>
<evidence type="ECO:0000256" key="3">
    <source>
        <dbReference type="ARBA" id="ARBA00022679"/>
    </source>
</evidence>
<dbReference type="GO" id="GO:0008146">
    <property type="term" value="F:sulfotransferase activity"/>
    <property type="evidence" value="ECO:0000318"/>
    <property type="project" value="GO_Central"/>
</dbReference>
<keyword evidence="7" id="KW-0472">Membrane</keyword>
<sequence length="260" mass="30647">MLKKNKFKKYGHKKKFLRHIIVDDQHRLLYCDVPKVASTNLKRLMLILSGKITAKQFSSIPRLTVHDNNPMLHLDAFDLTDILKIGRANYSKFIFVRHPYERLVSAYQDKLAGDNTFFQKVIGREIVEKYRKKPTQLSLNNGHDVTFPEFVSYVVDEWKQNQRQLDVHWRPASDLCLPCSMEYDFIGKFETMNQDVDFLLQRLNESYLSNLFKLSKTPTKTTLALWKKSIKEISHQQLSDLNDIFAEDFLLFGYPQYTDE</sequence>
<dbReference type="PANTHER" id="PTHR12137">
    <property type="entry name" value="CARBOHYDRATE SULFOTRANSFERASE"/>
    <property type="match status" value="1"/>
</dbReference>
<evidence type="ECO:0000256" key="9">
    <source>
        <dbReference type="RuleBase" id="RU364020"/>
    </source>
</evidence>
<dbReference type="EC" id="2.8.2.-" evidence="9"/>
<evidence type="ECO:0000256" key="5">
    <source>
        <dbReference type="ARBA" id="ARBA00022989"/>
    </source>
</evidence>
<dbReference type="OMA" id="RQHEASH"/>
<evidence type="ECO:0000313" key="11">
    <source>
        <dbReference type="Proteomes" id="UP000000305"/>
    </source>
</evidence>
<dbReference type="HOGENOM" id="CLU_043398_0_0_1"/>
<reference evidence="10 11" key="1">
    <citation type="journal article" date="2011" name="Science">
        <title>The ecoresponsive genome of Daphnia pulex.</title>
        <authorList>
            <person name="Colbourne J.K."/>
            <person name="Pfrender M.E."/>
            <person name="Gilbert D."/>
            <person name="Thomas W.K."/>
            <person name="Tucker A."/>
            <person name="Oakley T.H."/>
            <person name="Tokishita S."/>
            <person name="Aerts A."/>
            <person name="Arnold G.J."/>
            <person name="Basu M.K."/>
            <person name="Bauer D.J."/>
            <person name="Caceres C.E."/>
            <person name="Carmel L."/>
            <person name="Casola C."/>
            <person name="Choi J.H."/>
            <person name="Detter J.C."/>
            <person name="Dong Q."/>
            <person name="Dusheyko S."/>
            <person name="Eads B.D."/>
            <person name="Frohlich T."/>
            <person name="Geiler-Samerotte K.A."/>
            <person name="Gerlach D."/>
            <person name="Hatcher P."/>
            <person name="Jogdeo S."/>
            <person name="Krijgsveld J."/>
            <person name="Kriventseva E.V."/>
            <person name="Kultz D."/>
            <person name="Laforsch C."/>
            <person name="Lindquist E."/>
            <person name="Lopez J."/>
            <person name="Manak J.R."/>
            <person name="Muller J."/>
            <person name="Pangilinan J."/>
            <person name="Patwardhan R.P."/>
            <person name="Pitluck S."/>
            <person name="Pritham E.J."/>
            <person name="Rechtsteiner A."/>
            <person name="Rho M."/>
            <person name="Rogozin I.B."/>
            <person name="Sakarya O."/>
            <person name="Salamov A."/>
            <person name="Schaack S."/>
            <person name="Shapiro H."/>
            <person name="Shiga Y."/>
            <person name="Skalitzky C."/>
            <person name="Smith Z."/>
            <person name="Souvorov A."/>
            <person name="Sung W."/>
            <person name="Tang Z."/>
            <person name="Tsuchiya D."/>
            <person name="Tu H."/>
            <person name="Vos H."/>
            <person name="Wang M."/>
            <person name="Wolf Y.I."/>
            <person name="Yamagata H."/>
            <person name="Yamada T."/>
            <person name="Ye Y."/>
            <person name="Shaw J.R."/>
            <person name="Andrews J."/>
            <person name="Crease T.J."/>
            <person name="Tang H."/>
            <person name="Lucas S.M."/>
            <person name="Robertson H.M."/>
            <person name="Bork P."/>
            <person name="Koonin E.V."/>
            <person name="Zdobnov E.M."/>
            <person name="Grigoriev I.V."/>
            <person name="Lynch M."/>
            <person name="Boore J.L."/>
        </authorList>
    </citation>
    <scope>NUCLEOTIDE SEQUENCE [LARGE SCALE GENOMIC DNA]</scope>
</reference>
<dbReference type="Gene3D" id="3.40.50.300">
    <property type="entry name" value="P-loop containing nucleotide triphosphate hydrolases"/>
    <property type="match status" value="1"/>
</dbReference>
<evidence type="ECO:0000256" key="4">
    <source>
        <dbReference type="ARBA" id="ARBA00022692"/>
    </source>
</evidence>
<keyword evidence="9" id="KW-0735">Signal-anchor</keyword>
<keyword evidence="8 9" id="KW-0325">Glycoprotein</keyword>
<accession>E9H8H7</accession>
<keyword evidence="6 9" id="KW-0333">Golgi apparatus</keyword>
<evidence type="ECO:0000313" key="10">
    <source>
        <dbReference type="EMBL" id="EFX71975.1"/>
    </source>
</evidence>
<dbReference type="Proteomes" id="UP000000305">
    <property type="component" value="Unassembled WGS sequence"/>
</dbReference>
<dbReference type="EMBL" id="GL732604">
    <property type="protein sequence ID" value="EFX71975.1"/>
    <property type="molecule type" value="Genomic_DNA"/>
</dbReference>
<evidence type="ECO:0000256" key="8">
    <source>
        <dbReference type="ARBA" id="ARBA00023180"/>
    </source>
</evidence>
<keyword evidence="3 9" id="KW-0808">Transferase</keyword>
<dbReference type="InterPro" id="IPR027417">
    <property type="entry name" value="P-loop_NTPase"/>
</dbReference>
<dbReference type="InParanoid" id="E9H8H7"/>
<dbReference type="Pfam" id="PF03567">
    <property type="entry name" value="Sulfotransfer_2"/>
    <property type="match status" value="1"/>
</dbReference>
<dbReference type="KEGG" id="dpx:DAPPUDRAFT_326687"/>
<dbReference type="eggNOG" id="KOG4651">
    <property type="taxonomic scope" value="Eukaryota"/>
</dbReference>
<proteinExistence type="inferred from homology"/>
<evidence type="ECO:0000256" key="6">
    <source>
        <dbReference type="ARBA" id="ARBA00023034"/>
    </source>
</evidence>
<dbReference type="GO" id="GO:0000139">
    <property type="term" value="C:Golgi membrane"/>
    <property type="evidence" value="ECO:0007669"/>
    <property type="project" value="UniProtKB-SubCell"/>
</dbReference>
<evidence type="ECO:0000256" key="1">
    <source>
        <dbReference type="ARBA" id="ARBA00004323"/>
    </source>
</evidence>
<dbReference type="OrthoDB" id="2019940at2759"/>
<dbReference type="AlphaFoldDB" id="E9H8H7"/>
<protein>
    <recommendedName>
        <fullName evidence="9">Carbohydrate sulfotransferase</fullName>
        <ecNumber evidence="9">2.8.2.-</ecNumber>
    </recommendedName>
</protein>
<keyword evidence="9" id="KW-0119">Carbohydrate metabolism</keyword>
<dbReference type="InterPro" id="IPR018011">
    <property type="entry name" value="Carb_sulfotrans_8-10"/>
</dbReference>
<evidence type="ECO:0000256" key="2">
    <source>
        <dbReference type="ARBA" id="ARBA00006339"/>
    </source>
</evidence>
<organism evidence="10 11">
    <name type="scientific">Daphnia pulex</name>
    <name type="common">Water flea</name>
    <dbReference type="NCBI Taxonomy" id="6669"/>
    <lineage>
        <taxon>Eukaryota</taxon>
        <taxon>Metazoa</taxon>
        <taxon>Ecdysozoa</taxon>
        <taxon>Arthropoda</taxon>
        <taxon>Crustacea</taxon>
        <taxon>Branchiopoda</taxon>
        <taxon>Diplostraca</taxon>
        <taxon>Cladocera</taxon>
        <taxon>Anomopoda</taxon>
        <taxon>Daphniidae</taxon>
        <taxon>Daphnia</taxon>
    </lineage>
</organism>
<comment type="subcellular location">
    <subcellularLocation>
        <location evidence="1 9">Golgi apparatus membrane</location>
        <topology evidence="1 9">Single-pass type II membrane protein</topology>
    </subcellularLocation>
</comment>
<keyword evidence="11" id="KW-1185">Reference proteome</keyword>
<dbReference type="PANTHER" id="PTHR12137:SF54">
    <property type="entry name" value="CARBOHYDRATE SULFOTRANSFERASE"/>
    <property type="match status" value="1"/>
</dbReference>
<dbReference type="PhylomeDB" id="E9H8H7"/>
<comment type="similarity">
    <text evidence="2 9">Belongs to the sulfotransferase 2 family.</text>
</comment>
<dbReference type="InterPro" id="IPR005331">
    <property type="entry name" value="Sulfotransferase"/>
</dbReference>
<evidence type="ECO:0000256" key="7">
    <source>
        <dbReference type="ARBA" id="ARBA00023136"/>
    </source>
</evidence>
<name>E9H8H7_DAPPU</name>
<gene>
    <name evidence="10" type="ORF">DAPPUDRAFT_326687</name>
</gene>
<keyword evidence="4" id="KW-0812">Transmembrane</keyword>
<dbReference type="GO" id="GO:0016051">
    <property type="term" value="P:carbohydrate biosynthetic process"/>
    <property type="evidence" value="ECO:0007669"/>
    <property type="project" value="InterPro"/>
</dbReference>